<dbReference type="InterPro" id="IPR050546">
    <property type="entry name" value="Glycosyl_Hydrlase_16"/>
</dbReference>
<keyword evidence="3" id="KW-0378">Hydrolase</keyword>
<dbReference type="PROSITE" id="PS51762">
    <property type="entry name" value="GH16_2"/>
    <property type="match status" value="1"/>
</dbReference>
<evidence type="ECO:0000259" key="2">
    <source>
        <dbReference type="PROSITE" id="PS51762"/>
    </source>
</evidence>
<dbReference type="EMBL" id="KZ678422">
    <property type="protein sequence ID" value="PSR89017.1"/>
    <property type="molecule type" value="Genomic_DNA"/>
</dbReference>
<dbReference type="STRING" id="2025994.A0A2T3AAX2"/>
<feature type="chain" id="PRO_5015588227" evidence="1">
    <location>
        <begin position="20"/>
        <end position="281"/>
    </location>
</feature>
<evidence type="ECO:0000313" key="3">
    <source>
        <dbReference type="EMBL" id="PSR89017.1"/>
    </source>
</evidence>
<gene>
    <name evidence="3" type="ORF">BD289DRAFT_366439</name>
</gene>
<protein>
    <submittedName>
        <fullName evidence="3">Family 16 glycoside hydrolase</fullName>
    </submittedName>
</protein>
<evidence type="ECO:0000313" key="4">
    <source>
        <dbReference type="Proteomes" id="UP000241462"/>
    </source>
</evidence>
<feature type="signal peptide" evidence="1">
    <location>
        <begin position="1"/>
        <end position="19"/>
    </location>
</feature>
<dbReference type="Pfam" id="PF26113">
    <property type="entry name" value="GH16_XgeA"/>
    <property type="match status" value="1"/>
</dbReference>
<dbReference type="AlphaFoldDB" id="A0A2T3AAX2"/>
<sequence>MQLTKSTLASAAIPALVAAGTVPAYSGMTVVWSADFEGNAGDSVNTDVWNIATSINTNAEVESYTTASANLQLSGGGTVQLVPWKSSAGAWTSGRIETVTTFTPEAGKVMRIEASARTGGDATENAQGMWPAIWMLGDSIRHGTDWPECGEIDMMEMVNGIGTVYGTIHCSADICDPSTSAGYQGSTATDDDWHTYSVEIDRSSNDWSTESINFMKDNVTYFTATGAAIGDEAVWGALAHSPLYMIINLAVGGTWPGDPNSSTSSGYGNMLEVEYAAVYST</sequence>
<reference evidence="3 4" key="1">
    <citation type="journal article" date="2018" name="Mycol. Prog.">
        <title>Coniella lustricola, a new species from submerged detritus.</title>
        <authorList>
            <person name="Raudabaugh D.B."/>
            <person name="Iturriaga T."/>
            <person name="Carver A."/>
            <person name="Mondo S."/>
            <person name="Pangilinan J."/>
            <person name="Lipzen A."/>
            <person name="He G."/>
            <person name="Amirebrahimi M."/>
            <person name="Grigoriev I.V."/>
            <person name="Miller A.N."/>
        </authorList>
    </citation>
    <scope>NUCLEOTIDE SEQUENCE [LARGE SCALE GENOMIC DNA]</scope>
    <source>
        <strain evidence="3 4">B22-T-1</strain>
    </source>
</reference>
<dbReference type="InterPro" id="IPR013320">
    <property type="entry name" value="ConA-like_dom_sf"/>
</dbReference>
<keyword evidence="1" id="KW-0732">Signal</keyword>
<accession>A0A2T3AAX2</accession>
<evidence type="ECO:0000256" key="1">
    <source>
        <dbReference type="SAM" id="SignalP"/>
    </source>
</evidence>
<name>A0A2T3AAX2_9PEZI</name>
<dbReference type="InterPro" id="IPR000757">
    <property type="entry name" value="Beta-glucanase-like"/>
</dbReference>
<dbReference type="PANTHER" id="PTHR10963:SF60">
    <property type="entry name" value="GRAM-NEGATIVE BACTERIA-BINDING PROTEIN 1-RELATED"/>
    <property type="match status" value="1"/>
</dbReference>
<dbReference type="PANTHER" id="PTHR10963">
    <property type="entry name" value="GLYCOSYL HYDROLASE-RELATED"/>
    <property type="match status" value="1"/>
</dbReference>
<keyword evidence="4" id="KW-1185">Reference proteome</keyword>
<dbReference type="GO" id="GO:0005975">
    <property type="term" value="P:carbohydrate metabolic process"/>
    <property type="evidence" value="ECO:0007669"/>
    <property type="project" value="InterPro"/>
</dbReference>
<dbReference type="Gene3D" id="2.60.120.200">
    <property type="match status" value="1"/>
</dbReference>
<dbReference type="OrthoDB" id="192832at2759"/>
<feature type="domain" description="GH16" evidence="2">
    <location>
        <begin position="34"/>
        <end position="281"/>
    </location>
</feature>
<organism evidence="3 4">
    <name type="scientific">Coniella lustricola</name>
    <dbReference type="NCBI Taxonomy" id="2025994"/>
    <lineage>
        <taxon>Eukaryota</taxon>
        <taxon>Fungi</taxon>
        <taxon>Dikarya</taxon>
        <taxon>Ascomycota</taxon>
        <taxon>Pezizomycotina</taxon>
        <taxon>Sordariomycetes</taxon>
        <taxon>Sordariomycetidae</taxon>
        <taxon>Diaporthales</taxon>
        <taxon>Schizoparmaceae</taxon>
        <taxon>Coniella</taxon>
    </lineage>
</organism>
<dbReference type="InParanoid" id="A0A2T3AAX2"/>
<dbReference type="GO" id="GO:0004553">
    <property type="term" value="F:hydrolase activity, hydrolyzing O-glycosyl compounds"/>
    <property type="evidence" value="ECO:0007669"/>
    <property type="project" value="InterPro"/>
</dbReference>
<dbReference type="SUPFAM" id="SSF49899">
    <property type="entry name" value="Concanavalin A-like lectins/glucanases"/>
    <property type="match status" value="1"/>
</dbReference>
<dbReference type="Proteomes" id="UP000241462">
    <property type="component" value="Unassembled WGS sequence"/>
</dbReference>
<proteinExistence type="predicted"/>